<feature type="transmembrane region" description="Helical" evidence="6">
    <location>
        <begin position="275"/>
        <end position="293"/>
    </location>
</feature>
<evidence type="ECO:0000256" key="4">
    <source>
        <dbReference type="ARBA" id="ARBA00023136"/>
    </source>
</evidence>
<feature type="transmembrane region" description="Helical" evidence="6">
    <location>
        <begin position="582"/>
        <end position="601"/>
    </location>
</feature>
<dbReference type="InterPro" id="IPR003945">
    <property type="entry name" value="NU5C-like"/>
</dbReference>
<keyword evidence="4 6" id="KW-0472">Membrane</keyword>
<feature type="transmembrane region" description="Helical" evidence="6">
    <location>
        <begin position="446"/>
        <end position="470"/>
    </location>
</feature>
<gene>
    <name evidence="9" type="primary">nuoL</name>
    <name evidence="9" type="ORF">GCM10023331_11170</name>
</gene>
<keyword evidence="2 5" id="KW-0812">Transmembrane</keyword>
<dbReference type="PANTHER" id="PTHR42829:SF2">
    <property type="entry name" value="NADH-UBIQUINONE OXIDOREDUCTASE CHAIN 5"/>
    <property type="match status" value="1"/>
</dbReference>
<dbReference type="Pfam" id="PF00662">
    <property type="entry name" value="Proton_antipo_N"/>
    <property type="match status" value="1"/>
</dbReference>
<feature type="transmembrane region" description="Helical" evidence="6">
    <location>
        <begin position="250"/>
        <end position="268"/>
    </location>
</feature>
<dbReference type="InterPro" id="IPR001750">
    <property type="entry name" value="ND/Mrp_TM"/>
</dbReference>
<dbReference type="PRINTS" id="PR01434">
    <property type="entry name" value="NADHDHGNASE5"/>
</dbReference>
<dbReference type="EMBL" id="BAABJX010000020">
    <property type="protein sequence ID" value="GAA4828014.1"/>
    <property type="molecule type" value="Genomic_DNA"/>
</dbReference>
<keyword evidence="3 6" id="KW-1133">Transmembrane helix</keyword>
<dbReference type="PRINTS" id="PR01435">
    <property type="entry name" value="NPOXDRDTASE5"/>
</dbReference>
<evidence type="ECO:0000256" key="1">
    <source>
        <dbReference type="ARBA" id="ARBA00004127"/>
    </source>
</evidence>
<dbReference type="Proteomes" id="UP001500298">
    <property type="component" value="Unassembled WGS sequence"/>
</dbReference>
<feature type="transmembrane region" description="Helical" evidence="6">
    <location>
        <begin position="51"/>
        <end position="71"/>
    </location>
</feature>
<evidence type="ECO:0000256" key="6">
    <source>
        <dbReference type="SAM" id="Phobius"/>
    </source>
</evidence>
<comment type="caution">
    <text evidence="9">The sequence shown here is derived from an EMBL/GenBank/DDBJ whole genome shotgun (WGS) entry which is preliminary data.</text>
</comment>
<evidence type="ECO:0000313" key="10">
    <source>
        <dbReference type="Proteomes" id="UP001500298"/>
    </source>
</evidence>
<feature type="transmembrane region" description="Helical" evidence="6">
    <location>
        <begin position="490"/>
        <end position="508"/>
    </location>
</feature>
<proteinExistence type="predicted"/>
<feature type="domain" description="NADH-Ubiquinone oxidoreductase (complex I) chain 5 N-terminal" evidence="8">
    <location>
        <begin position="35"/>
        <end position="85"/>
    </location>
</feature>
<feature type="transmembrane region" description="Helical" evidence="6">
    <location>
        <begin position="83"/>
        <end position="99"/>
    </location>
</feature>
<evidence type="ECO:0000256" key="2">
    <source>
        <dbReference type="ARBA" id="ARBA00022692"/>
    </source>
</evidence>
<feature type="transmembrane region" description="Helical" evidence="6">
    <location>
        <begin position="219"/>
        <end position="244"/>
    </location>
</feature>
<comment type="subcellular location">
    <subcellularLocation>
        <location evidence="1">Endomembrane system</location>
        <topology evidence="1">Multi-pass membrane protein</topology>
    </subcellularLocation>
    <subcellularLocation>
        <location evidence="5">Membrane</location>
        <topology evidence="5">Multi-pass membrane protein</topology>
    </subcellularLocation>
</comment>
<dbReference type="NCBIfam" id="TIGR01974">
    <property type="entry name" value="NDH_I_L"/>
    <property type="match status" value="1"/>
</dbReference>
<feature type="transmembrane region" description="Helical" evidence="6">
    <location>
        <begin position="181"/>
        <end position="198"/>
    </location>
</feature>
<sequence length="651" mass="71725">MVGVLMQISSALLAVAAFVMGLQQEEALSPYIFDWLNVGHYTVALGIQQDFPALLMLMVTAIISSLVQVFSSSYMKNDPSYRRFFAFLGLFTFAMYGVVLCTDLLLIYVSWELVGFCSYMLIGFWREKNKAVRAAKKAFVVNRIGDVGFVIALMCLFGLFGTTNLQLLSGQVLTVLANPENVWWVGLAGVGLMLAAMAKSAQWPFSVWLPDAMEGPTPVSALIHAATMVAAGIYLLARVFFLLLPEVQEVLAFIGLMTAFFAAYAALGQNDIKKVLAYSTISQLGYMVIGIGVGAIDAAFFHLVTHAFFKAGLFLGAAAIIHKLHKLHDHSDTHFDAQDIRIMGGLRHRMPVTFWSFMVSAAALAGIPLFSGFLSKDMILSASWHYAMAEGGVTYLLPVIGLLTALMTAFYTGRLFFRIFMVKPSELIQQHGEVITDPGKRMRYPLVILAVASLGIVFSLNPIHGVHGWLHHNLSFDAFDWSLVGVEIEVLSIFLTAIGLGLAWWLYLRKDAFGQLVRKPSVLRSLSTHFFYFNELYAGSVNTITKMAALLNSVPSADGIIVRTTLWSSVVVRRFDNGVVDALVRVVGVINVLLAHLLAFFDRYFVDGVVKGLVYLTGFSGKVTKSVQDGKVQVYIVWSILLLIGLLWIIL</sequence>
<feature type="transmembrane region" description="Helical" evidence="6">
    <location>
        <begin position="352"/>
        <end position="375"/>
    </location>
</feature>
<feature type="transmembrane region" description="Helical" evidence="6">
    <location>
        <begin position="632"/>
        <end position="650"/>
    </location>
</feature>
<dbReference type="Gene3D" id="1.20.5.2700">
    <property type="match status" value="1"/>
</dbReference>
<evidence type="ECO:0000256" key="5">
    <source>
        <dbReference type="RuleBase" id="RU000320"/>
    </source>
</evidence>
<feature type="domain" description="NADH:quinone oxidoreductase/Mrp antiporter transmembrane" evidence="7">
    <location>
        <begin position="102"/>
        <end position="388"/>
    </location>
</feature>
<protein>
    <submittedName>
        <fullName evidence="9">NADH-quinone oxidoreductase subunit L</fullName>
    </submittedName>
</protein>
<keyword evidence="10" id="KW-1185">Reference proteome</keyword>
<reference evidence="10" key="1">
    <citation type="journal article" date="2019" name="Int. J. Syst. Evol. Microbiol.">
        <title>The Global Catalogue of Microorganisms (GCM) 10K type strain sequencing project: providing services to taxonomists for standard genome sequencing and annotation.</title>
        <authorList>
            <consortium name="The Broad Institute Genomics Platform"/>
            <consortium name="The Broad Institute Genome Sequencing Center for Infectious Disease"/>
            <person name="Wu L."/>
            <person name="Ma J."/>
        </authorList>
    </citation>
    <scope>NUCLEOTIDE SEQUENCE [LARGE SCALE GENOMIC DNA]</scope>
    <source>
        <strain evidence="10">JCM 18326</strain>
    </source>
</reference>
<evidence type="ECO:0000256" key="3">
    <source>
        <dbReference type="ARBA" id="ARBA00022989"/>
    </source>
</evidence>
<dbReference type="Pfam" id="PF00361">
    <property type="entry name" value="Proton_antipo_M"/>
    <property type="match status" value="1"/>
</dbReference>
<feature type="transmembrane region" description="Helical" evidence="6">
    <location>
        <begin position="395"/>
        <end position="417"/>
    </location>
</feature>
<feature type="transmembrane region" description="Helical" evidence="6">
    <location>
        <begin position="105"/>
        <end position="124"/>
    </location>
</feature>
<feature type="transmembrane region" description="Helical" evidence="6">
    <location>
        <begin position="299"/>
        <end position="321"/>
    </location>
</feature>
<dbReference type="PANTHER" id="PTHR42829">
    <property type="entry name" value="NADH-UBIQUINONE OXIDOREDUCTASE CHAIN 5"/>
    <property type="match status" value="1"/>
</dbReference>
<dbReference type="InterPro" id="IPR018393">
    <property type="entry name" value="NADHpl_OxRdtase_5_subgr"/>
</dbReference>
<evidence type="ECO:0000259" key="8">
    <source>
        <dbReference type="Pfam" id="PF00662"/>
    </source>
</evidence>
<evidence type="ECO:0000313" key="9">
    <source>
        <dbReference type="EMBL" id="GAA4828014.1"/>
    </source>
</evidence>
<dbReference type="InterPro" id="IPR001516">
    <property type="entry name" value="Proton_antipo_N"/>
</dbReference>
<accession>A0ABP9DB11</accession>
<evidence type="ECO:0000259" key="7">
    <source>
        <dbReference type="Pfam" id="PF00361"/>
    </source>
</evidence>
<organism evidence="9 10">
    <name type="scientific">Algivirga pacifica</name>
    <dbReference type="NCBI Taxonomy" id="1162670"/>
    <lineage>
        <taxon>Bacteria</taxon>
        <taxon>Pseudomonadati</taxon>
        <taxon>Bacteroidota</taxon>
        <taxon>Cytophagia</taxon>
        <taxon>Cytophagales</taxon>
        <taxon>Flammeovirgaceae</taxon>
        <taxon>Algivirga</taxon>
    </lineage>
</organism>
<feature type="transmembrane region" description="Helical" evidence="6">
    <location>
        <begin position="144"/>
        <end position="161"/>
    </location>
</feature>
<name>A0ABP9DB11_9BACT</name>